<keyword evidence="1" id="KW-0472">Membrane</keyword>
<feature type="transmembrane region" description="Helical" evidence="1">
    <location>
        <begin position="41"/>
        <end position="60"/>
    </location>
</feature>
<dbReference type="RefSeq" id="WP_094984111.1">
    <property type="nucleotide sequence ID" value="NZ_NHNI01000001.1"/>
</dbReference>
<evidence type="ECO:0000256" key="1">
    <source>
        <dbReference type="SAM" id="Phobius"/>
    </source>
</evidence>
<dbReference type="STRING" id="1209072.GCA_000766945_03103"/>
<proteinExistence type="predicted"/>
<feature type="transmembrane region" description="Helical" evidence="1">
    <location>
        <begin position="97"/>
        <end position="118"/>
    </location>
</feature>
<keyword evidence="1" id="KW-1133">Transmembrane helix</keyword>
<dbReference type="InterPro" id="IPR045387">
    <property type="entry name" value="DUF6524"/>
</dbReference>
<feature type="transmembrane region" description="Helical" evidence="1">
    <location>
        <begin position="67"/>
        <end position="91"/>
    </location>
</feature>
<name>A0A266Q9Z4_9GAMM</name>
<sequence length="137" mass="15195">MNLTSSGVALRFLFALLLVLLSYNPSGYSYFHWVYNSLSDITPYIVIAGLILLIGWGVYIKATLNSLGIVGILVLAALFASLIWLFIYWGFLSVTDISAIAWVIEVLLAALLAVGMCWSHFTRRMSGQVDVDEIEDK</sequence>
<evidence type="ECO:0000313" key="3">
    <source>
        <dbReference type="Proteomes" id="UP000216101"/>
    </source>
</evidence>
<dbReference type="Proteomes" id="UP000216101">
    <property type="component" value="Unassembled WGS sequence"/>
</dbReference>
<feature type="transmembrane region" description="Helical" evidence="1">
    <location>
        <begin position="12"/>
        <end position="35"/>
    </location>
</feature>
<protein>
    <submittedName>
        <fullName evidence="2">Uncharacterized protein</fullName>
    </submittedName>
</protein>
<accession>A0A266Q9Z4</accession>
<dbReference type="AlphaFoldDB" id="A0A266Q9Z4"/>
<evidence type="ECO:0000313" key="2">
    <source>
        <dbReference type="EMBL" id="OZY86446.1"/>
    </source>
</evidence>
<dbReference type="EMBL" id="NHNI01000001">
    <property type="protein sequence ID" value="OZY86446.1"/>
    <property type="molecule type" value="Genomic_DNA"/>
</dbReference>
<reference evidence="3" key="1">
    <citation type="submission" date="2017-05" db="EMBL/GenBank/DDBJ databases">
        <authorList>
            <person name="Barney B.M."/>
        </authorList>
    </citation>
    <scope>NUCLEOTIDE SEQUENCE [LARGE SCALE GENOMIC DNA]</scope>
    <source>
        <strain evidence="3">PSBB022</strain>
    </source>
</reference>
<comment type="caution">
    <text evidence="2">The sequence shown here is derived from an EMBL/GenBank/DDBJ whole genome shotgun (WGS) entry which is preliminary data.</text>
</comment>
<keyword evidence="1" id="KW-0812">Transmembrane</keyword>
<gene>
    <name evidence="2" type="ORF">CBP51_05310</name>
</gene>
<dbReference type="Pfam" id="PF20134">
    <property type="entry name" value="DUF6524"/>
    <property type="match status" value="1"/>
</dbReference>
<keyword evidence="3" id="KW-1185">Reference proteome</keyword>
<organism evidence="2 3">
    <name type="scientific">Cellvibrio mixtus</name>
    <dbReference type="NCBI Taxonomy" id="39650"/>
    <lineage>
        <taxon>Bacteria</taxon>
        <taxon>Pseudomonadati</taxon>
        <taxon>Pseudomonadota</taxon>
        <taxon>Gammaproteobacteria</taxon>
        <taxon>Cellvibrionales</taxon>
        <taxon>Cellvibrionaceae</taxon>
        <taxon>Cellvibrio</taxon>
    </lineage>
</organism>